<dbReference type="GO" id="GO:0016020">
    <property type="term" value="C:membrane"/>
    <property type="evidence" value="ECO:0007669"/>
    <property type="project" value="InterPro"/>
</dbReference>
<feature type="domain" description="Signal transduction histidine kinase subgroup 3 dimerisation and phosphoacceptor" evidence="10">
    <location>
        <begin position="182"/>
        <end position="242"/>
    </location>
</feature>
<evidence type="ECO:0000256" key="8">
    <source>
        <dbReference type="ARBA" id="ARBA00023012"/>
    </source>
</evidence>
<dbReference type="Proteomes" id="UP001178281">
    <property type="component" value="Unassembled WGS sequence"/>
</dbReference>
<dbReference type="InterPro" id="IPR036890">
    <property type="entry name" value="HATPase_C_sf"/>
</dbReference>
<proteinExistence type="predicted"/>
<dbReference type="Pfam" id="PF07730">
    <property type="entry name" value="HisKA_3"/>
    <property type="match status" value="1"/>
</dbReference>
<evidence type="ECO:0000313" key="11">
    <source>
        <dbReference type="EMBL" id="MDP0397649.1"/>
    </source>
</evidence>
<evidence type="ECO:0000256" key="2">
    <source>
        <dbReference type="ARBA" id="ARBA00012438"/>
    </source>
</evidence>
<evidence type="ECO:0000313" key="12">
    <source>
        <dbReference type="Proteomes" id="UP001178281"/>
    </source>
</evidence>
<gene>
    <name evidence="11" type="ORF">Q7X28_06900</name>
</gene>
<dbReference type="PANTHER" id="PTHR24421">
    <property type="entry name" value="NITRATE/NITRITE SENSOR PROTEIN NARX-RELATED"/>
    <property type="match status" value="1"/>
</dbReference>
<comment type="catalytic activity">
    <reaction evidence="1">
        <text>ATP + protein L-histidine = ADP + protein N-phospho-L-histidine.</text>
        <dbReference type="EC" id="2.7.13.3"/>
    </reaction>
</comment>
<dbReference type="PANTHER" id="PTHR24421:SF10">
    <property type="entry name" value="NITRATE_NITRITE SENSOR PROTEIN NARQ"/>
    <property type="match status" value="1"/>
</dbReference>
<evidence type="ECO:0000256" key="4">
    <source>
        <dbReference type="ARBA" id="ARBA00022679"/>
    </source>
</evidence>
<feature type="transmembrane region" description="Helical" evidence="9">
    <location>
        <begin position="12"/>
        <end position="31"/>
    </location>
</feature>
<keyword evidence="12" id="KW-1185">Reference proteome</keyword>
<feature type="transmembrane region" description="Helical" evidence="9">
    <location>
        <begin position="135"/>
        <end position="154"/>
    </location>
</feature>
<keyword evidence="4" id="KW-0808">Transferase</keyword>
<dbReference type="SUPFAM" id="SSF55874">
    <property type="entry name" value="ATPase domain of HSP90 chaperone/DNA topoisomerase II/histidine kinase"/>
    <property type="match status" value="1"/>
</dbReference>
<sequence length="373" mass="38891">MAADRIPRTSEFAGVSALGVLVVGVLLWIAGGWSLNSANEDMYPWQVKFGLLCAAFAIQVLARDRPALGFGLMLALIAWDLPFGPSVALWIAFSDVIYLATALGSRRLADVVAWVSLLLTVVAAVVATVHGGVKGGVYATLVMLAVTWSPIGYARAVRAYRRLAHLERAESESRRAAALAEERRRLARELHDTVAGHLSAVAILADAAQRSPGDAAVLQTIRAGSLAALEEMRSTINLLTSPDDAAVRTTLASLDPLIDIAEAAGGTVTLRGPGDAELPIAVEATTTRILGEVIANATKHAPGAPLDITLTIDGAELIVTARNPLPAGVATGAGNGLQNMAFRAESIGGVASAGPQGRDWVVRARIPMRVSAP</sequence>
<evidence type="ECO:0000256" key="1">
    <source>
        <dbReference type="ARBA" id="ARBA00000085"/>
    </source>
</evidence>
<keyword evidence="5" id="KW-0547">Nucleotide-binding</keyword>
<protein>
    <recommendedName>
        <fullName evidence="2">histidine kinase</fullName>
        <ecNumber evidence="2">2.7.13.3</ecNumber>
    </recommendedName>
</protein>
<feature type="transmembrane region" description="Helical" evidence="9">
    <location>
        <begin position="43"/>
        <end position="61"/>
    </location>
</feature>
<keyword evidence="3" id="KW-0597">Phosphoprotein</keyword>
<keyword evidence="9" id="KW-1133">Transmembrane helix</keyword>
<dbReference type="EMBL" id="JAUTIX010000002">
    <property type="protein sequence ID" value="MDP0397649.1"/>
    <property type="molecule type" value="Genomic_DNA"/>
</dbReference>
<feature type="transmembrane region" description="Helical" evidence="9">
    <location>
        <begin position="111"/>
        <end position="129"/>
    </location>
</feature>
<keyword evidence="6 11" id="KW-0418">Kinase</keyword>
<dbReference type="AlphaFoldDB" id="A0AA90NFY3"/>
<dbReference type="GO" id="GO:0005524">
    <property type="term" value="F:ATP binding"/>
    <property type="evidence" value="ECO:0007669"/>
    <property type="project" value="UniProtKB-KW"/>
</dbReference>
<accession>A0AA90NFY3</accession>
<dbReference type="InterPro" id="IPR050482">
    <property type="entry name" value="Sensor_HK_TwoCompSys"/>
</dbReference>
<evidence type="ECO:0000256" key="5">
    <source>
        <dbReference type="ARBA" id="ARBA00022741"/>
    </source>
</evidence>
<evidence type="ECO:0000256" key="3">
    <source>
        <dbReference type="ARBA" id="ARBA00022553"/>
    </source>
</evidence>
<dbReference type="GO" id="GO:0000155">
    <property type="term" value="F:phosphorelay sensor kinase activity"/>
    <property type="evidence" value="ECO:0007669"/>
    <property type="project" value="InterPro"/>
</dbReference>
<dbReference type="EC" id="2.7.13.3" evidence="2"/>
<dbReference type="Gene3D" id="1.20.5.1930">
    <property type="match status" value="1"/>
</dbReference>
<feature type="transmembrane region" description="Helical" evidence="9">
    <location>
        <begin position="66"/>
        <end position="81"/>
    </location>
</feature>
<reference evidence="11" key="1">
    <citation type="submission" date="2023-08" db="EMBL/GenBank/DDBJ databases">
        <title>The draft genome of Tsukamurella strandjordii strain 050030.</title>
        <authorList>
            <person name="Zhao F."/>
            <person name="Feng Y."/>
            <person name="Zong Z."/>
        </authorList>
    </citation>
    <scope>NUCLEOTIDE SEQUENCE</scope>
    <source>
        <strain evidence="11">050030</strain>
    </source>
</reference>
<dbReference type="GO" id="GO:0046983">
    <property type="term" value="F:protein dimerization activity"/>
    <property type="evidence" value="ECO:0007669"/>
    <property type="project" value="InterPro"/>
</dbReference>
<organism evidence="11 12">
    <name type="scientific">Tsukamurella strandjordii</name>
    <dbReference type="NCBI Taxonomy" id="147577"/>
    <lineage>
        <taxon>Bacteria</taxon>
        <taxon>Bacillati</taxon>
        <taxon>Actinomycetota</taxon>
        <taxon>Actinomycetes</taxon>
        <taxon>Mycobacteriales</taxon>
        <taxon>Tsukamurellaceae</taxon>
        <taxon>Tsukamurella</taxon>
    </lineage>
</organism>
<dbReference type="RefSeq" id="WP_305110784.1">
    <property type="nucleotide sequence ID" value="NZ_JAUTIX010000002.1"/>
</dbReference>
<evidence type="ECO:0000256" key="9">
    <source>
        <dbReference type="SAM" id="Phobius"/>
    </source>
</evidence>
<keyword evidence="9" id="KW-0812">Transmembrane</keyword>
<dbReference type="Gene3D" id="3.30.565.10">
    <property type="entry name" value="Histidine kinase-like ATPase, C-terminal domain"/>
    <property type="match status" value="1"/>
</dbReference>
<keyword evidence="7" id="KW-0067">ATP-binding</keyword>
<evidence type="ECO:0000259" key="10">
    <source>
        <dbReference type="Pfam" id="PF07730"/>
    </source>
</evidence>
<keyword evidence="9" id="KW-0472">Membrane</keyword>
<comment type="caution">
    <text evidence="11">The sequence shown here is derived from an EMBL/GenBank/DDBJ whole genome shotgun (WGS) entry which is preliminary data.</text>
</comment>
<keyword evidence="8" id="KW-0902">Two-component regulatory system</keyword>
<evidence type="ECO:0000256" key="6">
    <source>
        <dbReference type="ARBA" id="ARBA00022777"/>
    </source>
</evidence>
<name>A0AA90NFY3_9ACTN</name>
<evidence type="ECO:0000256" key="7">
    <source>
        <dbReference type="ARBA" id="ARBA00022840"/>
    </source>
</evidence>
<dbReference type="InterPro" id="IPR011712">
    <property type="entry name" value="Sig_transdc_His_kin_sub3_dim/P"/>
</dbReference>